<dbReference type="Proteomes" id="UP001461341">
    <property type="component" value="Chromosome"/>
</dbReference>
<keyword evidence="11 23" id="KW-0378">Hydrolase</keyword>
<organism evidence="23 24">
    <name type="scientific">Thermatribacter velox</name>
    <dbReference type="NCBI Taxonomy" id="3039681"/>
    <lineage>
        <taxon>Bacteria</taxon>
        <taxon>Pseudomonadati</taxon>
        <taxon>Atribacterota</taxon>
        <taxon>Atribacteria</taxon>
        <taxon>Atribacterales</taxon>
        <taxon>Thermatribacteraceae</taxon>
        <taxon>Thermatribacter</taxon>
    </lineage>
</organism>
<dbReference type="Pfam" id="PF06827">
    <property type="entry name" value="zf-FPG_IleRS"/>
    <property type="match status" value="1"/>
</dbReference>
<dbReference type="InterPro" id="IPR015886">
    <property type="entry name" value="H2TH_FPG"/>
</dbReference>
<dbReference type="PROSITE" id="PS01242">
    <property type="entry name" value="ZF_FPG_1"/>
    <property type="match status" value="1"/>
</dbReference>
<keyword evidence="12" id="KW-0862">Zinc</keyword>
<evidence type="ECO:0000256" key="18">
    <source>
        <dbReference type="ARBA" id="ARBA00030638"/>
    </source>
</evidence>
<comment type="catalytic activity">
    <reaction evidence="19">
        <text>2'-deoxyribonucleotide-(2'-deoxyribose 5'-phosphate)-2'-deoxyribonucleotide-DNA = a 3'-end 2'-deoxyribonucleotide-(2,3-dehydro-2,3-deoxyribose 5'-phosphate)-DNA + a 5'-end 5'-phospho-2'-deoxyribonucleoside-DNA + H(+)</text>
        <dbReference type="Rhea" id="RHEA:66592"/>
        <dbReference type="Rhea" id="RHEA-COMP:13180"/>
        <dbReference type="Rhea" id="RHEA-COMP:16897"/>
        <dbReference type="Rhea" id="RHEA-COMP:17067"/>
        <dbReference type="ChEBI" id="CHEBI:15378"/>
        <dbReference type="ChEBI" id="CHEBI:136412"/>
        <dbReference type="ChEBI" id="CHEBI:157695"/>
        <dbReference type="ChEBI" id="CHEBI:167181"/>
        <dbReference type="EC" id="4.2.99.18"/>
    </reaction>
</comment>
<comment type="catalytic activity">
    <reaction evidence="1">
        <text>Hydrolysis of DNA containing ring-opened 7-methylguanine residues, releasing 2,6-diamino-4-hydroxy-5-(N-methyl)formamidopyrimidine.</text>
        <dbReference type="EC" id="3.2.2.23"/>
    </reaction>
</comment>
<evidence type="ECO:0000256" key="16">
    <source>
        <dbReference type="ARBA" id="ARBA00023268"/>
    </source>
</evidence>
<dbReference type="EC" id="4.2.99.18" evidence="6"/>
<dbReference type="RefSeq" id="WP_369017868.1">
    <property type="nucleotide sequence ID" value="NZ_CP121689.1"/>
</dbReference>
<evidence type="ECO:0000256" key="2">
    <source>
        <dbReference type="ARBA" id="ARBA00001947"/>
    </source>
</evidence>
<dbReference type="Pfam" id="PF06831">
    <property type="entry name" value="H2TH"/>
    <property type="match status" value="1"/>
</dbReference>
<feature type="domain" description="Formamidopyrimidine-DNA glycosylase catalytic" evidence="22">
    <location>
        <begin position="2"/>
        <end position="107"/>
    </location>
</feature>
<evidence type="ECO:0000256" key="11">
    <source>
        <dbReference type="ARBA" id="ARBA00022801"/>
    </source>
</evidence>
<dbReference type="EMBL" id="CP121689">
    <property type="protein sequence ID" value="WZL75718.1"/>
    <property type="molecule type" value="Genomic_DNA"/>
</dbReference>
<keyword evidence="15 23" id="KW-0456">Lyase</keyword>
<protein>
    <recommendedName>
        <fullName evidence="7">Formamidopyrimidine-DNA glycosylase</fullName>
        <ecNumber evidence="5">3.2.2.23</ecNumber>
        <ecNumber evidence="6">4.2.99.18</ecNumber>
    </recommendedName>
    <alternativeName>
        <fullName evidence="18">DNA-(apurinic or apyrimidinic site) lyase MutM</fullName>
    </alternativeName>
</protein>
<keyword evidence="9" id="KW-0227">DNA damage</keyword>
<evidence type="ECO:0000256" key="14">
    <source>
        <dbReference type="ARBA" id="ARBA00023204"/>
    </source>
</evidence>
<dbReference type="NCBIfam" id="NF002211">
    <property type="entry name" value="PRK01103.1"/>
    <property type="match status" value="1"/>
</dbReference>
<keyword evidence="17 23" id="KW-0326">Glycosidase</keyword>
<dbReference type="GO" id="GO:0140078">
    <property type="term" value="F:class I DNA-(apurinic or apyrimidinic site) endonuclease activity"/>
    <property type="evidence" value="ECO:0007669"/>
    <property type="project" value="UniProtKB-EC"/>
</dbReference>
<keyword evidence="13" id="KW-0238">DNA-binding</keyword>
<dbReference type="InterPro" id="IPR012319">
    <property type="entry name" value="FPG_cat"/>
</dbReference>
<evidence type="ECO:0000256" key="1">
    <source>
        <dbReference type="ARBA" id="ARBA00001668"/>
    </source>
</evidence>
<dbReference type="GO" id="GO:0008534">
    <property type="term" value="F:oxidized purine nucleobase lesion DNA N-glycosylase activity"/>
    <property type="evidence" value="ECO:0007669"/>
    <property type="project" value="UniProtKB-EC"/>
</dbReference>
<dbReference type="Gene3D" id="1.10.8.50">
    <property type="match status" value="1"/>
</dbReference>
<evidence type="ECO:0000256" key="8">
    <source>
        <dbReference type="ARBA" id="ARBA00022723"/>
    </source>
</evidence>
<dbReference type="NCBIfam" id="TIGR00577">
    <property type="entry name" value="fpg"/>
    <property type="match status" value="1"/>
</dbReference>
<dbReference type="InterPro" id="IPR000214">
    <property type="entry name" value="Znf_DNA_glyclase/AP_lyase"/>
</dbReference>
<evidence type="ECO:0000256" key="12">
    <source>
        <dbReference type="ARBA" id="ARBA00022833"/>
    </source>
</evidence>
<evidence type="ECO:0000256" key="13">
    <source>
        <dbReference type="ARBA" id="ARBA00023125"/>
    </source>
</evidence>
<dbReference type="InterPro" id="IPR010663">
    <property type="entry name" value="Znf_FPG/IleRS"/>
</dbReference>
<comment type="cofactor">
    <cofactor evidence="2">
        <name>Zn(2+)</name>
        <dbReference type="ChEBI" id="CHEBI:29105"/>
    </cofactor>
</comment>
<dbReference type="EC" id="3.2.2.23" evidence="5"/>
<evidence type="ECO:0000313" key="24">
    <source>
        <dbReference type="Proteomes" id="UP001461341"/>
    </source>
</evidence>
<evidence type="ECO:0000256" key="6">
    <source>
        <dbReference type="ARBA" id="ARBA00012720"/>
    </source>
</evidence>
<evidence type="ECO:0000256" key="9">
    <source>
        <dbReference type="ARBA" id="ARBA00022763"/>
    </source>
</evidence>
<keyword evidence="8" id="KW-0479">Metal-binding</keyword>
<dbReference type="SUPFAM" id="SSF46946">
    <property type="entry name" value="S13-like H2TH domain"/>
    <property type="match status" value="1"/>
</dbReference>
<dbReference type="SMART" id="SM00898">
    <property type="entry name" value="Fapy_DNA_glyco"/>
    <property type="match status" value="1"/>
</dbReference>
<dbReference type="PANTHER" id="PTHR22993:SF9">
    <property type="entry name" value="FORMAMIDOPYRIMIDINE-DNA GLYCOSYLASE"/>
    <property type="match status" value="1"/>
</dbReference>
<dbReference type="SUPFAM" id="SSF57716">
    <property type="entry name" value="Glucocorticoid receptor-like (DNA-binding domain)"/>
    <property type="match status" value="1"/>
</dbReference>
<dbReference type="Gene3D" id="3.20.190.10">
    <property type="entry name" value="MutM-like, N-terminal"/>
    <property type="match status" value="1"/>
</dbReference>
<dbReference type="SMART" id="SM01232">
    <property type="entry name" value="H2TH"/>
    <property type="match status" value="1"/>
</dbReference>
<keyword evidence="10 20" id="KW-0863">Zinc-finger</keyword>
<comment type="subunit">
    <text evidence="4">Monomer.</text>
</comment>
<feature type="domain" description="FPG-type" evidence="21">
    <location>
        <begin position="230"/>
        <end position="262"/>
    </location>
</feature>
<keyword evidence="16" id="KW-0511">Multifunctional enzyme</keyword>
<dbReference type="InterPro" id="IPR015887">
    <property type="entry name" value="DNA_glyclase_Znf_dom_DNA_BS"/>
</dbReference>
<dbReference type="SUPFAM" id="SSF81624">
    <property type="entry name" value="N-terminal domain of MutM-like DNA repair proteins"/>
    <property type="match status" value="1"/>
</dbReference>
<proteinExistence type="inferred from homology"/>
<dbReference type="PANTHER" id="PTHR22993">
    <property type="entry name" value="FORMAMIDOPYRIMIDINE-DNA GLYCOSYLASE"/>
    <property type="match status" value="1"/>
</dbReference>
<evidence type="ECO:0000313" key="23">
    <source>
        <dbReference type="EMBL" id="WZL75718.1"/>
    </source>
</evidence>
<keyword evidence="24" id="KW-1185">Reference proteome</keyword>
<dbReference type="PROSITE" id="PS51068">
    <property type="entry name" value="FPG_CAT"/>
    <property type="match status" value="1"/>
</dbReference>
<dbReference type="InterPro" id="IPR020629">
    <property type="entry name" value="FPG_Glyclase"/>
</dbReference>
<evidence type="ECO:0000256" key="15">
    <source>
        <dbReference type="ARBA" id="ARBA00023239"/>
    </source>
</evidence>
<dbReference type="CDD" id="cd08966">
    <property type="entry name" value="EcFpg-like_N"/>
    <property type="match status" value="1"/>
</dbReference>
<evidence type="ECO:0000256" key="20">
    <source>
        <dbReference type="PROSITE-ProRule" id="PRU00391"/>
    </source>
</evidence>
<evidence type="ECO:0000256" key="17">
    <source>
        <dbReference type="ARBA" id="ARBA00023295"/>
    </source>
</evidence>
<evidence type="ECO:0000256" key="5">
    <source>
        <dbReference type="ARBA" id="ARBA00012024"/>
    </source>
</evidence>
<dbReference type="Pfam" id="PF01149">
    <property type="entry name" value="Fapy_DNA_glyco"/>
    <property type="match status" value="1"/>
</dbReference>
<dbReference type="InterPro" id="IPR035937">
    <property type="entry name" value="FPG_N"/>
</dbReference>
<name>A0ABZ2YBP6_9BACT</name>
<sequence>MPELPEVEVVRRELLQWVKGREILGVESLDPKFVLPSERVEKKVIQDVLRKGKFLFFQLDDGNWILSHLGMTGRFVFSQQKITSPYLRFVFCFHGNWLFYLDTRRFGRLQYLTSQEQKVFWEKIGIDPLSSEFTLENFLKLFEGKKTQVKSFLMDQHYVAGLGNIYVNEILFRSGIHPRTPVSTLSTSQKERLFVTILEVLKKAIALQGTTIRDFSHGEGEEGGFQEFLLVYGKANCPVCGREIKREKIQSRSTFFCSFCQRTQCD</sequence>
<dbReference type="InterPro" id="IPR010979">
    <property type="entry name" value="Ribosomal_uS13-like_H2TH"/>
</dbReference>
<evidence type="ECO:0000256" key="10">
    <source>
        <dbReference type="ARBA" id="ARBA00022771"/>
    </source>
</evidence>
<evidence type="ECO:0000259" key="22">
    <source>
        <dbReference type="PROSITE" id="PS51068"/>
    </source>
</evidence>
<evidence type="ECO:0000256" key="4">
    <source>
        <dbReference type="ARBA" id="ARBA00011245"/>
    </source>
</evidence>
<gene>
    <name evidence="23" type="primary">mutM</name>
    <name evidence="23" type="ORF">QBE54_09020</name>
</gene>
<evidence type="ECO:0000256" key="7">
    <source>
        <dbReference type="ARBA" id="ARBA00016240"/>
    </source>
</evidence>
<keyword evidence="14" id="KW-0234">DNA repair</keyword>
<reference evidence="23 24" key="1">
    <citation type="submission" date="2023-03" db="EMBL/GenBank/DDBJ databases">
        <title>Novel Species.</title>
        <authorList>
            <person name="Ma S."/>
        </authorList>
    </citation>
    <scope>NUCLEOTIDE SEQUENCE [LARGE SCALE GENOMIC DNA]</scope>
    <source>
        <strain evidence="23 24">B11</strain>
    </source>
</reference>
<evidence type="ECO:0000256" key="3">
    <source>
        <dbReference type="ARBA" id="ARBA00009409"/>
    </source>
</evidence>
<evidence type="ECO:0000259" key="21">
    <source>
        <dbReference type="PROSITE" id="PS51066"/>
    </source>
</evidence>
<dbReference type="PROSITE" id="PS51066">
    <property type="entry name" value="ZF_FPG_2"/>
    <property type="match status" value="1"/>
</dbReference>
<evidence type="ECO:0000256" key="19">
    <source>
        <dbReference type="ARBA" id="ARBA00044632"/>
    </source>
</evidence>
<comment type="similarity">
    <text evidence="3">Belongs to the FPG family.</text>
</comment>
<accession>A0ABZ2YBP6</accession>